<reference evidence="2" key="1">
    <citation type="journal article" date="2023" name="bioRxiv">
        <title>Improved chromosome-level genome assembly for marigold (Tagetes erecta).</title>
        <authorList>
            <person name="Jiang F."/>
            <person name="Yuan L."/>
            <person name="Wang S."/>
            <person name="Wang H."/>
            <person name="Xu D."/>
            <person name="Wang A."/>
            <person name="Fan W."/>
        </authorList>
    </citation>
    <scope>NUCLEOTIDE SEQUENCE</scope>
    <source>
        <strain evidence="2">WSJ</strain>
        <tissue evidence="2">Leaf</tissue>
    </source>
</reference>
<dbReference type="EMBL" id="JAUHHV010000009">
    <property type="protein sequence ID" value="KAK1413591.1"/>
    <property type="molecule type" value="Genomic_DNA"/>
</dbReference>
<evidence type="ECO:0000256" key="1">
    <source>
        <dbReference type="SAM" id="MobiDB-lite"/>
    </source>
</evidence>
<gene>
    <name evidence="2" type="ORF">QVD17_35367</name>
</gene>
<feature type="compositionally biased region" description="Low complexity" evidence="1">
    <location>
        <begin position="7"/>
        <end position="16"/>
    </location>
</feature>
<sequence>MSQLPKSSSSSLNRSSHPVATPVPASQFTLLKDLHPSRSNICIKVRVLRLWFEYFHYYAFLKTLLD</sequence>
<proteinExistence type="predicted"/>
<dbReference type="AlphaFoldDB" id="A0AAD8K3C9"/>
<dbReference type="Proteomes" id="UP001229421">
    <property type="component" value="Unassembled WGS sequence"/>
</dbReference>
<name>A0AAD8K3C9_TARER</name>
<accession>A0AAD8K3C9</accession>
<evidence type="ECO:0000313" key="2">
    <source>
        <dbReference type="EMBL" id="KAK1413591.1"/>
    </source>
</evidence>
<comment type="caution">
    <text evidence="2">The sequence shown here is derived from an EMBL/GenBank/DDBJ whole genome shotgun (WGS) entry which is preliminary data.</text>
</comment>
<protein>
    <submittedName>
        <fullName evidence="2">Uncharacterized protein</fullName>
    </submittedName>
</protein>
<feature type="region of interest" description="Disordered" evidence="1">
    <location>
        <begin position="1"/>
        <end position="20"/>
    </location>
</feature>
<evidence type="ECO:0000313" key="3">
    <source>
        <dbReference type="Proteomes" id="UP001229421"/>
    </source>
</evidence>
<organism evidence="2 3">
    <name type="scientific">Tagetes erecta</name>
    <name type="common">African marigold</name>
    <dbReference type="NCBI Taxonomy" id="13708"/>
    <lineage>
        <taxon>Eukaryota</taxon>
        <taxon>Viridiplantae</taxon>
        <taxon>Streptophyta</taxon>
        <taxon>Embryophyta</taxon>
        <taxon>Tracheophyta</taxon>
        <taxon>Spermatophyta</taxon>
        <taxon>Magnoliopsida</taxon>
        <taxon>eudicotyledons</taxon>
        <taxon>Gunneridae</taxon>
        <taxon>Pentapetalae</taxon>
        <taxon>asterids</taxon>
        <taxon>campanulids</taxon>
        <taxon>Asterales</taxon>
        <taxon>Asteraceae</taxon>
        <taxon>Asteroideae</taxon>
        <taxon>Heliantheae alliance</taxon>
        <taxon>Tageteae</taxon>
        <taxon>Tagetes</taxon>
    </lineage>
</organism>
<keyword evidence="3" id="KW-1185">Reference proteome</keyword>